<dbReference type="SMART" id="SM00347">
    <property type="entry name" value="HTH_MARR"/>
    <property type="match status" value="1"/>
</dbReference>
<feature type="domain" description="HTH marR-type" evidence="2">
    <location>
        <begin position="1"/>
        <end position="142"/>
    </location>
</feature>
<dbReference type="PANTHER" id="PTHR33164">
    <property type="entry name" value="TRANSCRIPTIONAL REGULATOR, MARR FAMILY"/>
    <property type="match status" value="1"/>
</dbReference>
<dbReference type="PANTHER" id="PTHR33164:SF57">
    <property type="entry name" value="MARR-FAMILY TRANSCRIPTIONAL REGULATOR"/>
    <property type="match status" value="1"/>
</dbReference>
<organism evidence="3 4">
    <name type="scientific">Cytobacillus spartinae</name>
    <dbReference type="NCBI Taxonomy" id="3299023"/>
    <lineage>
        <taxon>Bacteria</taxon>
        <taxon>Bacillati</taxon>
        <taxon>Bacillota</taxon>
        <taxon>Bacilli</taxon>
        <taxon>Bacillales</taxon>
        <taxon>Bacillaceae</taxon>
        <taxon>Cytobacillus</taxon>
    </lineage>
</organism>
<evidence type="ECO:0000256" key="1">
    <source>
        <dbReference type="ARBA" id="ARBA00023125"/>
    </source>
</evidence>
<dbReference type="RefSeq" id="WP_389363021.1">
    <property type="nucleotide sequence ID" value="NZ_JBIACK010000012.1"/>
</dbReference>
<dbReference type="PROSITE" id="PS50995">
    <property type="entry name" value="HTH_MARR_2"/>
    <property type="match status" value="1"/>
</dbReference>
<dbReference type="InterPro" id="IPR036388">
    <property type="entry name" value="WH-like_DNA-bd_sf"/>
</dbReference>
<dbReference type="Pfam" id="PF01047">
    <property type="entry name" value="MarR"/>
    <property type="match status" value="1"/>
</dbReference>
<dbReference type="Proteomes" id="UP001601059">
    <property type="component" value="Unassembled WGS sequence"/>
</dbReference>
<evidence type="ECO:0000259" key="2">
    <source>
        <dbReference type="PROSITE" id="PS50995"/>
    </source>
</evidence>
<dbReference type="EMBL" id="JBIACK010000012">
    <property type="protein sequence ID" value="MFE8702925.1"/>
    <property type="molecule type" value="Genomic_DNA"/>
</dbReference>
<protein>
    <submittedName>
        <fullName evidence="3">MarR family winged helix-turn-helix transcriptional regulator</fullName>
    </submittedName>
</protein>
<dbReference type="InterPro" id="IPR036390">
    <property type="entry name" value="WH_DNA-bd_sf"/>
</dbReference>
<keyword evidence="1" id="KW-0238">DNA-binding</keyword>
<name>A0ABW6KF79_9BACI</name>
<dbReference type="PRINTS" id="PR00598">
    <property type="entry name" value="HTHMARR"/>
</dbReference>
<comment type="caution">
    <text evidence="3">The sequence shown here is derived from an EMBL/GenBank/DDBJ whole genome shotgun (WGS) entry which is preliminary data.</text>
</comment>
<dbReference type="SUPFAM" id="SSF46785">
    <property type="entry name" value="Winged helix' DNA-binding domain"/>
    <property type="match status" value="1"/>
</dbReference>
<gene>
    <name evidence="3" type="ORF">ACFYKX_20160</name>
</gene>
<proteinExistence type="predicted"/>
<evidence type="ECO:0000313" key="3">
    <source>
        <dbReference type="EMBL" id="MFE8702925.1"/>
    </source>
</evidence>
<evidence type="ECO:0000313" key="4">
    <source>
        <dbReference type="Proteomes" id="UP001601059"/>
    </source>
</evidence>
<dbReference type="Gene3D" id="1.10.10.10">
    <property type="entry name" value="Winged helix-like DNA-binding domain superfamily/Winged helix DNA-binding domain"/>
    <property type="match status" value="1"/>
</dbReference>
<dbReference type="InterPro" id="IPR039422">
    <property type="entry name" value="MarR/SlyA-like"/>
</dbReference>
<accession>A0ABW6KF79</accession>
<reference evidence="3 4" key="1">
    <citation type="submission" date="2024-08" db="EMBL/GenBank/DDBJ databases">
        <title>Two novel Cytobacillus novel species.</title>
        <authorList>
            <person name="Liu G."/>
        </authorList>
    </citation>
    <scope>NUCLEOTIDE SEQUENCE [LARGE SCALE GENOMIC DNA]</scope>
    <source>
        <strain evidence="3 4">FJAT-54145</strain>
    </source>
</reference>
<keyword evidence="4" id="KW-1185">Reference proteome</keyword>
<dbReference type="InterPro" id="IPR000835">
    <property type="entry name" value="HTH_MarR-typ"/>
</dbReference>
<sequence>MGKDNLENSVMAGILGVQSQNRRFGEIIGEQNKDLTQILLFLLLQLKLSEGMKITEISDFFGMTAGGATAMSDKLEEQGLVTRERSKEDRRIVKVVLTDKGHERVRNIFSRFEEKDLSILDEALKKSSEAMGKFINHMNQKM</sequence>